<evidence type="ECO:0000313" key="1">
    <source>
        <dbReference type="EMBL" id="KMQ81721.1"/>
    </source>
</evidence>
<dbReference type="Proteomes" id="UP000036403">
    <property type="component" value="Unassembled WGS sequence"/>
</dbReference>
<sequence>LPNDMSRQDLCEALRQGLSEYGTVIKFEMEQSLLMPHLSAPRAIAILKPKQHVRPEQAPPVCAHCSFIGHCANACPKTVEGLQRLIEGTEDDECAMEDDYLAKNALLPNELLLKKLKLFASKKKSKLLLL</sequence>
<organism evidence="1 2">
    <name type="scientific">Lasius niger</name>
    <name type="common">Black garden ant</name>
    <dbReference type="NCBI Taxonomy" id="67767"/>
    <lineage>
        <taxon>Eukaryota</taxon>
        <taxon>Metazoa</taxon>
        <taxon>Ecdysozoa</taxon>
        <taxon>Arthropoda</taxon>
        <taxon>Hexapoda</taxon>
        <taxon>Insecta</taxon>
        <taxon>Pterygota</taxon>
        <taxon>Neoptera</taxon>
        <taxon>Endopterygota</taxon>
        <taxon>Hymenoptera</taxon>
        <taxon>Apocrita</taxon>
        <taxon>Aculeata</taxon>
        <taxon>Formicoidea</taxon>
        <taxon>Formicidae</taxon>
        <taxon>Formicinae</taxon>
        <taxon>Lasius</taxon>
        <taxon>Lasius</taxon>
    </lineage>
</organism>
<gene>
    <name evidence="1" type="ORF">RF55_25439</name>
</gene>
<dbReference type="PaxDb" id="67767-A0A0J7JV50"/>
<reference evidence="1 2" key="1">
    <citation type="submission" date="2015-04" db="EMBL/GenBank/DDBJ databases">
        <title>Lasius niger genome sequencing.</title>
        <authorList>
            <person name="Konorov E.A."/>
            <person name="Nikitin M.A."/>
            <person name="Kirill M.V."/>
            <person name="Chang P."/>
        </authorList>
    </citation>
    <scope>NUCLEOTIDE SEQUENCE [LARGE SCALE GENOMIC DNA]</scope>
    <source>
        <tissue evidence="1">Whole</tissue>
    </source>
</reference>
<name>A0A0J7JV50_LASNI</name>
<evidence type="ECO:0000313" key="2">
    <source>
        <dbReference type="Proteomes" id="UP000036403"/>
    </source>
</evidence>
<feature type="non-terminal residue" evidence="1">
    <location>
        <position position="1"/>
    </location>
</feature>
<proteinExistence type="predicted"/>
<accession>A0A0J7JV50</accession>
<protein>
    <submittedName>
        <fullName evidence="1">4fe-4s ferredoxin</fullName>
    </submittedName>
</protein>
<dbReference type="AlphaFoldDB" id="A0A0J7JV50"/>
<comment type="caution">
    <text evidence="1">The sequence shown here is derived from an EMBL/GenBank/DDBJ whole genome shotgun (WGS) entry which is preliminary data.</text>
</comment>
<dbReference type="EMBL" id="LBMM01032387">
    <property type="protein sequence ID" value="KMQ81721.1"/>
    <property type="molecule type" value="Genomic_DNA"/>
</dbReference>
<keyword evidence="2" id="KW-1185">Reference proteome</keyword>